<dbReference type="Pfam" id="PF16589">
    <property type="entry name" value="BRCT_2"/>
    <property type="match status" value="2"/>
</dbReference>
<feature type="domain" description="BRCT" evidence="2">
    <location>
        <begin position="910"/>
        <end position="977"/>
    </location>
</feature>
<dbReference type="GO" id="GO:0035361">
    <property type="term" value="C:Cul8-RING ubiquitin ligase complex"/>
    <property type="evidence" value="ECO:0007669"/>
    <property type="project" value="TreeGrafter"/>
</dbReference>
<dbReference type="SUPFAM" id="SSF52113">
    <property type="entry name" value="BRCT domain"/>
    <property type="match status" value="4"/>
</dbReference>
<keyword evidence="4" id="KW-1185">Reference proteome</keyword>
<dbReference type="PANTHER" id="PTHR47667">
    <property type="entry name" value="REGULATOR OF TY1 TRANSPOSITION PROTEIN 107"/>
    <property type="match status" value="1"/>
</dbReference>
<dbReference type="InterPro" id="IPR053036">
    <property type="entry name" value="CellCycle_DNARepair_Reg"/>
</dbReference>
<dbReference type="GO" id="GO:0005634">
    <property type="term" value="C:nucleus"/>
    <property type="evidence" value="ECO:0007669"/>
    <property type="project" value="TreeGrafter"/>
</dbReference>
<feature type="domain" description="BRCT" evidence="2">
    <location>
        <begin position="355"/>
        <end position="410"/>
    </location>
</feature>
<name>A0A8H6SFC1_MYCCL</name>
<organism evidence="3 4">
    <name type="scientific">Mycena chlorophos</name>
    <name type="common">Agaric fungus</name>
    <name type="synonym">Agaricus chlorophos</name>
    <dbReference type="NCBI Taxonomy" id="658473"/>
    <lineage>
        <taxon>Eukaryota</taxon>
        <taxon>Fungi</taxon>
        <taxon>Dikarya</taxon>
        <taxon>Basidiomycota</taxon>
        <taxon>Agaricomycotina</taxon>
        <taxon>Agaricomycetes</taxon>
        <taxon>Agaricomycetidae</taxon>
        <taxon>Agaricales</taxon>
        <taxon>Marasmiineae</taxon>
        <taxon>Mycenaceae</taxon>
        <taxon>Mycena</taxon>
    </lineage>
</organism>
<feature type="domain" description="BRCT" evidence="2">
    <location>
        <begin position="3"/>
        <end position="89"/>
    </location>
</feature>
<dbReference type="Gene3D" id="3.40.50.10190">
    <property type="entry name" value="BRCT domain"/>
    <property type="match status" value="5"/>
</dbReference>
<dbReference type="GO" id="GO:1990683">
    <property type="term" value="P:DNA double-strand break attachment to nuclear envelope"/>
    <property type="evidence" value="ECO:0007669"/>
    <property type="project" value="TreeGrafter"/>
</dbReference>
<feature type="compositionally biased region" description="Polar residues" evidence="1">
    <location>
        <begin position="545"/>
        <end position="579"/>
    </location>
</feature>
<dbReference type="OrthoDB" id="342264at2759"/>
<feature type="domain" description="BRCT" evidence="2">
    <location>
        <begin position="92"/>
        <end position="183"/>
    </location>
</feature>
<gene>
    <name evidence="3" type="ORF">HMN09_01007000</name>
</gene>
<proteinExistence type="predicted"/>
<dbReference type="GO" id="GO:0006302">
    <property type="term" value="P:double-strand break repair"/>
    <property type="evidence" value="ECO:0007669"/>
    <property type="project" value="TreeGrafter"/>
</dbReference>
<sequence>MANGPLPFEGVRYHLSSTLPRRDQDRLEGLLTSNGAQVAQSLADATHIISDSDTFEGWRDVENVPVVTELWVVHSVAAGKAHDPKYYSANPTIFFSGVVAASADLRAGDEDVIKSGILAHGGQWRMGLTKDVTHLFATSKDCEKAVLAMQHRDQGGDIRILAPEWFDRCVFLGAPVDTVPFEWPHPTFSDRSMPSDSQQLKRSQLLSMSPKKRALYRTAKEDDIGFVVDGPLDVWEGRKILLSSTLELSASRLTIVEKDIRKAGGNVVKRRSGTEDEDLINNCDVFITRHRAGVFFLAWKKKKTIGTLSWLLNVHMTRVLSSPLDQLLYFPHPENPVPGFDQHKISITNYAGDMRDYLKRLITLMGGTFTPGFGKSNTALIAAQNNGAKVQSAINFNVPVVNHIWLEDCFIQWKAVHLAAPKYVNYPSGIEISTLLGERGFGARVKETIDAEAAEVTESDQDEPLSQNGMEETEVDRLVAGGEDDVFLSEAQSPVDSVKARKLVRVDSDIEMEDGTPPRDRSRAQRVLQSQSQSPRLLRSAASAGPSTPTPSKSPQMLRSAATSPSKLSFSTPKSQSKHNAVDVDVDMEDVSPRRSSRNLASSSKSNDRFFSFTQDDDEPISPSRIVIKRTRLVPNGKGKGKAVESDDDDNRNSKIVISSPFKVSPRKKMPDLPVLQDDSDDELPDVPPLSAAHFSSGSKLAAGKAKANAAATTPKFQVRAAVRATTPPPPSSSIVASSPGRARMLDVLVPTYASLSAKKPSSARVVTLHQRRASASRAESASAPPRSSTATSRRGTSVDETSTTTGDVEDVPAFLPRSKRAAAARATQQLHDKVMPDVNKYQKEMRNNKRRVSARSEASTEYVDEESDVPSLKRRRKSRGSSPTADDYERPKRPERAIKLLTTKVELSDEVLKTLAQLGAKVTSKATECTHLITTGVVRTEKFLCALAYSPYILTEAWATESADAGELLPVENYFIRDEEGEERYNFVLKQALERAKTLKGTLFKDHTFYMTPGSFKNLDLIRNVILANGGQFVQVKKPNDRQLADQAHRHLFASEDERDLWIGLKKVTVYKSELVLAAAMRQELEWTKVEDDFILHQASV</sequence>
<feature type="compositionally biased region" description="Low complexity" evidence="1">
    <location>
        <begin position="776"/>
        <end position="795"/>
    </location>
</feature>
<dbReference type="CDD" id="cd17714">
    <property type="entry name" value="BRCT_PAXIP1_rpt1"/>
    <property type="match status" value="1"/>
</dbReference>
<evidence type="ECO:0000259" key="2">
    <source>
        <dbReference type="PROSITE" id="PS50172"/>
    </source>
</evidence>
<dbReference type="InterPro" id="IPR036420">
    <property type="entry name" value="BRCT_dom_sf"/>
</dbReference>
<feature type="region of interest" description="Disordered" evidence="1">
    <location>
        <begin position="509"/>
        <end position="692"/>
    </location>
</feature>
<protein>
    <recommendedName>
        <fullName evidence="2">BRCT domain-containing protein</fullName>
    </recommendedName>
</protein>
<dbReference type="PANTHER" id="PTHR47667:SF1">
    <property type="entry name" value="REGULATOR OF TY1 TRANSPOSITION PROTEIN 107"/>
    <property type="match status" value="1"/>
</dbReference>
<dbReference type="InterPro" id="IPR001357">
    <property type="entry name" value="BRCT_dom"/>
</dbReference>
<reference evidence="3" key="1">
    <citation type="submission" date="2020-05" db="EMBL/GenBank/DDBJ databases">
        <title>Mycena genomes resolve the evolution of fungal bioluminescence.</title>
        <authorList>
            <person name="Tsai I.J."/>
        </authorList>
    </citation>
    <scope>NUCLEOTIDE SEQUENCE</scope>
    <source>
        <strain evidence="3">110903Hualien_Pintung</strain>
    </source>
</reference>
<evidence type="ECO:0000256" key="1">
    <source>
        <dbReference type="SAM" id="MobiDB-lite"/>
    </source>
</evidence>
<dbReference type="CDD" id="cd17743">
    <property type="entry name" value="BRCT_BRC1_like_rpt5"/>
    <property type="match status" value="1"/>
</dbReference>
<evidence type="ECO:0000313" key="3">
    <source>
        <dbReference type="EMBL" id="KAF7297862.1"/>
    </source>
</evidence>
<dbReference type="AlphaFoldDB" id="A0A8H6SFC1"/>
<dbReference type="EMBL" id="JACAZE010000015">
    <property type="protein sequence ID" value="KAF7297862.1"/>
    <property type="molecule type" value="Genomic_DNA"/>
</dbReference>
<dbReference type="Proteomes" id="UP000613580">
    <property type="component" value="Unassembled WGS sequence"/>
</dbReference>
<dbReference type="SMART" id="SM00292">
    <property type="entry name" value="BRCT"/>
    <property type="match status" value="5"/>
</dbReference>
<dbReference type="Pfam" id="PF12738">
    <property type="entry name" value="PTCB-BRCT"/>
    <property type="match status" value="1"/>
</dbReference>
<accession>A0A8H6SFC1</accession>
<evidence type="ECO:0000313" key="4">
    <source>
        <dbReference type="Proteomes" id="UP000613580"/>
    </source>
</evidence>
<feature type="region of interest" description="Disordered" evidence="1">
    <location>
        <begin position="758"/>
        <end position="896"/>
    </location>
</feature>
<dbReference type="Pfam" id="PF16770">
    <property type="entry name" value="RTT107_BRCT_5"/>
    <property type="match status" value="1"/>
</dbReference>
<comment type="caution">
    <text evidence="3">The sequence shown here is derived from an EMBL/GenBank/DDBJ whole genome shotgun (WGS) entry which is preliminary data.</text>
</comment>
<dbReference type="PROSITE" id="PS50172">
    <property type="entry name" value="BRCT"/>
    <property type="match status" value="4"/>
</dbReference>
<feature type="compositionally biased region" description="Basic and acidic residues" evidence="1">
    <location>
        <begin position="831"/>
        <end position="848"/>
    </location>
</feature>
<feature type="compositionally biased region" description="Low complexity" evidence="1">
    <location>
        <begin position="525"/>
        <end position="540"/>
    </location>
</feature>